<sequence>MTTGLLLIDIQNDYFPGGAFPLVGPEAAAAAAAKVLEKQRASGAPIVHMQHVWDGSDATFMRPGTAGIEINDAVTPADGEPVVQKNYPNSFRDTGLHEQLQSLGVDSLVVVGMMSSMCVDATVRAADDLGYPVTVVHDACAAPDLEFDGTSVPGAQVHSAVMGALGSMIATVTSSEELLAQS</sequence>
<evidence type="ECO:0000313" key="4">
    <source>
        <dbReference type="Proteomes" id="UP000654257"/>
    </source>
</evidence>
<evidence type="ECO:0000256" key="1">
    <source>
        <dbReference type="ARBA" id="ARBA00022801"/>
    </source>
</evidence>
<reference evidence="3" key="2">
    <citation type="submission" date="2020-09" db="EMBL/GenBank/DDBJ databases">
        <authorList>
            <person name="Sun Q."/>
            <person name="Sedlacek I."/>
        </authorList>
    </citation>
    <scope>NUCLEOTIDE SEQUENCE</scope>
    <source>
        <strain evidence="3">CCM 7905</strain>
    </source>
</reference>
<protein>
    <submittedName>
        <fullName evidence="3">Isochorismatase</fullName>
    </submittedName>
</protein>
<reference evidence="3" key="1">
    <citation type="journal article" date="2014" name="Int. J. Syst. Evol. Microbiol.">
        <title>Complete genome sequence of Corynebacterium casei LMG S-19264T (=DSM 44701T), isolated from a smear-ripened cheese.</title>
        <authorList>
            <consortium name="US DOE Joint Genome Institute (JGI-PGF)"/>
            <person name="Walter F."/>
            <person name="Albersmeier A."/>
            <person name="Kalinowski J."/>
            <person name="Ruckert C."/>
        </authorList>
    </citation>
    <scope>NUCLEOTIDE SEQUENCE</scope>
    <source>
        <strain evidence="3">CCM 7905</strain>
    </source>
</reference>
<dbReference type="InterPro" id="IPR036380">
    <property type="entry name" value="Isochorismatase-like_sf"/>
</dbReference>
<evidence type="ECO:0000313" key="3">
    <source>
        <dbReference type="EMBL" id="GGF94468.1"/>
    </source>
</evidence>
<dbReference type="InterPro" id="IPR050272">
    <property type="entry name" value="Isochorismatase-like_hydrls"/>
</dbReference>
<evidence type="ECO:0000259" key="2">
    <source>
        <dbReference type="Pfam" id="PF00857"/>
    </source>
</evidence>
<keyword evidence="1" id="KW-0378">Hydrolase</keyword>
<dbReference type="SUPFAM" id="SSF52499">
    <property type="entry name" value="Isochorismatase-like hydrolases"/>
    <property type="match status" value="1"/>
</dbReference>
<accession>A0A917CQW6</accession>
<dbReference type="RefSeq" id="WP_188543139.1">
    <property type="nucleotide sequence ID" value="NZ_BMCU01000001.1"/>
</dbReference>
<dbReference type="Pfam" id="PF00857">
    <property type="entry name" value="Isochorismatase"/>
    <property type="match status" value="1"/>
</dbReference>
<gene>
    <name evidence="3" type="ORF">GCM10007304_05370</name>
</gene>
<dbReference type="CDD" id="cd01014">
    <property type="entry name" value="nicotinamidase_related"/>
    <property type="match status" value="1"/>
</dbReference>
<comment type="caution">
    <text evidence="3">The sequence shown here is derived from an EMBL/GenBank/DDBJ whole genome shotgun (WGS) entry which is preliminary data.</text>
</comment>
<dbReference type="PANTHER" id="PTHR43540">
    <property type="entry name" value="PEROXYUREIDOACRYLATE/UREIDOACRYLATE AMIDOHYDROLASE-RELATED"/>
    <property type="match status" value="1"/>
</dbReference>
<keyword evidence="4" id="KW-1185">Reference proteome</keyword>
<dbReference type="GO" id="GO:0016787">
    <property type="term" value="F:hydrolase activity"/>
    <property type="evidence" value="ECO:0007669"/>
    <property type="project" value="UniProtKB-KW"/>
</dbReference>
<feature type="domain" description="Isochorismatase-like" evidence="2">
    <location>
        <begin position="4"/>
        <end position="175"/>
    </location>
</feature>
<dbReference type="InterPro" id="IPR000868">
    <property type="entry name" value="Isochorismatase-like_dom"/>
</dbReference>
<dbReference type="Gene3D" id="3.40.50.850">
    <property type="entry name" value="Isochorismatase-like"/>
    <property type="match status" value="1"/>
</dbReference>
<name>A0A917CQW6_9NOCA</name>
<dbReference type="AlphaFoldDB" id="A0A917CQW6"/>
<organism evidence="3 4">
    <name type="scientific">Rhodococcoides trifolii</name>
    <dbReference type="NCBI Taxonomy" id="908250"/>
    <lineage>
        <taxon>Bacteria</taxon>
        <taxon>Bacillati</taxon>
        <taxon>Actinomycetota</taxon>
        <taxon>Actinomycetes</taxon>
        <taxon>Mycobacteriales</taxon>
        <taxon>Nocardiaceae</taxon>
        <taxon>Rhodococcoides</taxon>
    </lineage>
</organism>
<dbReference type="Proteomes" id="UP000654257">
    <property type="component" value="Unassembled WGS sequence"/>
</dbReference>
<dbReference type="PANTHER" id="PTHR43540:SF1">
    <property type="entry name" value="ISOCHORISMATASE HYDROLASE"/>
    <property type="match status" value="1"/>
</dbReference>
<dbReference type="EMBL" id="BMCU01000001">
    <property type="protein sequence ID" value="GGF94468.1"/>
    <property type="molecule type" value="Genomic_DNA"/>
</dbReference>
<proteinExistence type="predicted"/>